<feature type="non-terminal residue" evidence="1">
    <location>
        <position position="1"/>
    </location>
</feature>
<evidence type="ECO:0000313" key="1">
    <source>
        <dbReference type="EMBL" id="ETE70907.1"/>
    </source>
</evidence>
<reference evidence="1 2" key="1">
    <citation type="journal article" date="2013" name="Proc. Natl. Acad. Sci. U.S.A.">
        <title>The king cobra genome reveals dynamic gene evolution and adaptation in the snake venom system.</title>
        <authorList>
            <person name="Vonk F.J."/>
            <person name="Casewell N.R."/>
            <person name="Henkel C.V."/>
            <person name="Heimberg A.M."/>
            <person name="Jansen H.J."/>
            <person name="McCleary R.J."/>
            <person name="Kerkkamp H.M."/>
            <person name="Vos R.A."/>
            <person name="Guerreiro I."/>
            <person name="Calvete J.J."/>
            <person name="Wuster W."/>
            <person name="Woods A.E."/>
            <person name="Logan J.M."/>
            <person name="Harrison R.A."/>
            <person name="Castoe T.A."/>
            <person name="de Koning A.P."/>
            <person name="Pollock D.D."/>
            <person name="Yandell M."/>
            <person name="Calderon D."/>
            <person name="Renjifo C."/>
            <person name="Currier R.B."/>
            <person name="Salgado D."/>
            <person name="Pla D."/>
            <person name="Sanz L."/>
            <person name="Hyder A.S."/>
            <person name="Ribeiro J.M."/>
            <person name="Arntzen J.W."/>
            <person name="van den Thillart G.E."/>
            <person name="Boetzer M."/>
            <person name="Pirovano W."/>
            <person name="Dirks R.P."/>
            <person name="Spaink H.P."/>
            <person name="Duboule D."/>
            <person name="McGlinn E."/>
            <person name="Kini R.M."/>
            <person name="Richardson M.K."/>
        </authorList>
    </citation>
    <scope>NUCLEOTIDE SEQUENCE</scope>
    <source>
        <tissue evidence="1">Blood</tissue>
    </source>
</reference>
<proteinExistence type="predicted"/>
<keyword evidence="2" id="KW-1185">Reference proteome</keyword>
<name>V8PAH6_OPHHA</name>
<dbReference type="AlphaFoldDB" id="V8PAH6"/>
<sequence>MDGYHGGSLFAMATRGEAHLAQGVGWVKNERDGNNPANNKSITLLRIISNIFTKYVYNKLTTWAIEENFIDPEQAGFQIARSTIDHYPEQIVGNFKQPLDKQLPLASSIQIIQEDRFSSKNAPLHSIDIHAPRLADRRIPILLYVSDLFKL</sequence>
<protein>
    <recommendedName>
        <fullName evidence="3">Reverse transcriptase domain-containing protein</fullName>
    </recommendedName>
</protein>
<accession>V8PAH6</accession>
<organism evidence="1 2">
    <name type="scientific">Ophiophagus hannah</name>
    <name type="common">King cobra</name>
    <name type="synonym">Naja hannah</name>
    <dbReference type="NCBI Taxonomy" id="8665"/>
    <lineage>
        <taxon>Eukaryota</taxon>
        <taxon>Metazoa</taxon>
        <taxon>Chordata</taxon>
        <taxon>Craniata</taxon>
        <taxon>Vertebrata</taxon>
        <taxon>Euteleostomi</taxon>
        <taxon>Lepidosauria</taxon>
        <taxon>Squamata</taxon>
        <taxon>Bifurcata</taxon>
        <taxon>Unidentata</taxon>
        <taxon>Episquamata</taxon>
        <taxon>Toxicofera</taxon>
        <taxon>Serpentes</taxon>
        <taxon>Colubroidea</taxon>
        <taxon>Elapidae</taxon>
        <taxon>Elapinae</taxon>
        <taxon>Ophiophagus</taxon>
    </lineage>
</organism>
<evidence type="ECO:0000313" key="2">
    <source>
        <dbReference type="Proteomes" id="UP000018936"/>
    </source>
</evidence>
<dbReference type="OrthoDB" id="410381at2759"/>
<gene>
    <name evidence="1" type="ORF">L345_03286</name>
</gene>
<comment type="caution">
    <text evidence="1">The sequence shown here is derived from an EMBL/GenBank/DDBJ whole genome shotgun (WGS) entry which is preliminary data.</text>
</comment>
<dbReference type="Proteomes" id="UP000018936">
    <property type="component" value="Unassembled WGS sequence"/>
</dbReference>
<dbReference type="EMBL" id="AZIM01000460">
    <property type="protein sequence ID" value="ETE70907.1"/>
    <property type="molecule type" value="Genomic_DNA"/>
</dbReference>
<evidence type="ECO:0008006" key="3">
    <source>
        <dbReference type="Google" id="ProtNLM"/>
    </source>
</evidence>